<dbReference type="EMBL" id="JAOCKX010000012">
    <property type="protein sequence ID" value="MDH2131546.1"/>
    <property type="molecule type" value="Genomic_DNA"/>
</dbReference>
<dbReference type="RefSeq" id="WP_279727722.1">
    <property type="nucleotide sequence ID" value="NZ_JAOCKX010000012.1"/>
</dbReference>
<accession>A0AA42WW04</accession>
<evidence type="ECO:0000313" key="1">
    <source>
        <dbReference type="EMBL" id="MDH2131546.1"/>
    </source>
</evidence>
<comment type="caution">
    <text evidence="1">The sequence shown here is derived from an EMBL/GenBank/DDBJ whole genome shotgun (WGS) entry which is preliminary data.</text>
</comment>
<evidence type="ECO:0000313" key="2">
    <source>
        <dbReference type="Proteomes" id="UP001162318"/>
    </source>
</evidence>
<gene>
    <name evidence="1" type="ORF">N5J77_10460</name>
</gene>
<reference evidence="1" key="1">
    <citation type="submission" date="2022-09" db="EMBL/GenBank/DDBJ databases">
        <title>Intensive care unit water sources are persistently colonized with multi-drug resistant bacteria and are the site of extensive horizontal gene transfer of antibiotic resistance genes.</title>
        <authorList>
            <person name="Diorio-Toth L."/>
        </authorList>
    </citation>
    <scope>NUCLEOTIDE SEQUENCE</scope>
    <source>
        <strain evidence="1">GD03659</strain>
    </source>
</reference>
<dbReference type="Proteomes" id="UP001162318">
    <property type="component" value="Unassembled WGS sequence"/>
</dbReference>
<organism evidence="1 2">
    <name type="scientific">Sphingobium yanoikuyae</name>
    <name type="common">Sphingomonas yanoikuyae</name>
    <dbReference type="NCBI Taxonomy" id="13690"/>
    <lineage>
        <taxon>Bacteria</taxon>
        <taxon>Pseudomonadati</taxon>
        <taxon>Pseudomonadota</taxon>
        <taxon>Alphaproteobacteria</taxon>
        <taxon>Sphingomonadales</taxon>
        <taxon>Sphingomonadaceae</taxon>
        <taxon>Sphingobium</taxon>
    </lineage>
</organism>
<sequence>MLDHIGAVARMEGMAIIHCVSDPDGLPLDELPDLLQSEVVAGPILSGAQTECEVIEATNPVPA</sequence>
<proteinExistence type="predicted"/>
<name>A0AA42WW04_SPHYA</name>
<dbReference type="AlphaFoldDB" id="A0AA42WW04"/>
<protein>
    <submittedName>
        <fullName evidence="1">Uncharacterized protein</fullName>
    </submittedName>
</protein>